<sequence>MTRAERSVAELSTHGSWRAAPRAAPDLDEYRRLAATAARVPAGATIVAARRAFTRGEPLPPGGVLLGIDVEPGSWEPSGDTEYRCDVSERPRSGGRVDVRVSVELRSRADEAHPSVVAFALRWTSGAPADA</sequence>
<accession>A0ABN1YVI3</accession>
<gene>
    <name evidence="1" type="ORF">GCM10009640_15380</name>
</gene>
<dbReference type="Proteomes" id="UP001501266">
    <property type="component" value="Unassembled WGS sequence"/>
</dbReference>
<keyword evidence="2" id="KW-1185">Reference proteome</keyword>
<dbReference type="EMBL" id="BAAAKK010000004">
    <property type="protein sequence ID" value="GAA1422518.1"/>
    <property type="molecule type" value="Genomic_DNA"/>
</dbReference>
<name>A0ABN1YVI3_9MICO</name>
<reference evidence="1 2" key="1">
    <citation type="journal article" date="2019" name="Int. J. Syst. Evol. Microbiol.">
        <title>The Global Catalogue of Microorganisms (GCM) 10K type strain sequencing project: providing services to taxonomists for standard genome sequencing and annotation.</title>
        <authorList>
            <consortium name="The Broad Institute Genomics Platform"/>
            <consortium name="The Broad Institute Genome Sequencing Center for Infectious Disease"/>
            <person name="Wu L."/>
            <person name="Ma J."/>
        </authorList>
    </citation>
    <scope>NUCLEOTIDE SEQUENCE [LARGE SCALE GENOMIC DNA]</scope>
    <source>
        <strain evidence="1 2">JCM 12398</strain>
    </source>
</reference>
<evidence type="ECO:0000313" key="1">
    <source>
        <dbReference type="EMBL" id="GAA1422518.1"/>
    </source>
</evidence>
<protein>
    <submittedName>
        <fullName evidence="1">Uncharacterized protein</fullName>
    </submittedName>
</protein>
<comment type="caution">
    <text evidence="1">The sequence shown here is derived from an EMBL/GenBank/DDBJ whole genome shotgun (WGS) entry which is preliminary data.</text>
</comment>
<proteinExistence type="predicted"/>
<organism evidence="1 2">
    <name type="scientific">Agrococcus citreus</name>
    <dbReference type="NCBI Taxonomy" id="84643"/>
    <lineage>
        <taxon>Bacteria</taxon>
        <taxon>Bacillati</taxon>
        <taxon>Actinomycetota</taxon>
        <taxon>Actinomycetes</taxon>
        <taxon>Micrococcales</taxon>
        <taxon>Microbacteriaceae</taxon>
        <taxon>Agrococcus</taxon>
    </lineage>
</organism>
<evidence type="ECO:0000313" key="2">
    <source>
        <dbReference type="Proteomes" id="UP001501266"/>
    </source>
</evidence>